<dbReference type="Pfam" id="PF00211">
    <property type="entry name" value="Guanylate_cyc"/>
    <property type="match status" value="1"/>
</dbReference>
<reference evidence="3 4" key="1">
    <citation type="submission" date="2017-03" db="EMBL/GenBank/DDBJ databases">
        <title>New species Polynucleobacter sp. MWH-EgelM1-30-B4.</title>
        <authorList>
            <person name="Hahn M.W."/>
        </authorList>
    </citation>
    <scope>NUCLEOTIDE SEQUENCE [LARGE SCALE GENOMIC DNA]</scope>
    <source>
        <strain evidence="3 4">MWH-EgelM1-30-B4</strain>
    </source>
</reference>
<feature type="transmembrane region" description="Helical" evidence="1">
    <location>
        <begin position="21"/>
        <end position="45"/>
    </location>
</feature>
<dbReference type="InterPro" id="IPR001054">
    <property type="entry name" value="A/G_cyclase"/>
</dbReference>
<gene>
    <name evidence="3" type="ORF">B6A14_00350</name>
</gene>
<keyword evidence="4" id="KW-1185">Reference proteome</keyword>
<sequence length="710" mass="78977">MCLDRFDADYPEQAMKKRFSLHFHISTLFLLVMVLVGGAIGLLAYNTISKILLQSASDKSEAKVFQVSSNLYRLLEPPEIAVKLLANSAITDALTLSERMKRLGLLRQVLADKGEIAAVYIGYESGDFFLLRPIRTDAERTKYNAPPETHFMIQSIERQGATLEGSYLFLDSTLRLLKVDRQPDYAKKYFPRQRPWYQSAIKDSGSIITPPYLFFANRKVGVTIANKAENSRSVVAVDIELDAISKNLEEQKQTPNSKFALLDGQGFVIGITQDASLIKDSLDGSGRINLKQLNEFNSPILTQVFNVFSQKSGSNDFMDVVEVGGEKWEVDIHSFKVPGQSDFMLVSAVPQIELLAESIQFKNDLLWAIALLFILMTPAGLFLASSISKPIKFLAQETDNIRELKLHESIYVESRIQEISTLGNSLKRLKNTISAFTAYIPRDLVTSLLRSDDGIQVGGESRYLTILFSDLKDFSALSETTPTRELLRRISSYLKLMTYAIKEESGTVDKFIGDSVMAFWGAPTLNPNHAFHAAVAAIKTKRRMLKLNAGLIQEGNMPLVVRIGINTDAVLVGNIGSEERLSYTVMGDGVNIASRLEGINKEFATDIIISHSVFKEAGERLWVRPIDQITVKGRAGEILIYELLGIRGGDAETSPSATEIILCDLTSKAFNFYSAKNYESALAVYQELIEQYDDGLAKVMASKCQSHIES</sequence>
<organism evidence="3 4">
    <name type="scientific">Polynucleobacter hirudinilacicola</name>
    <dbReference type="NCBI Taxonomy" id="1743166"/>
    <lineage>
        <taxon>Bacteria</taxon>
        <taxon>Pseudomonadati</taxon>
        <taxon>Pseudomonadota</taxon>
        <taxon>Betaproteobacteria</taxon>
        <taxon>Burkholderiales</taxon>
        <taxon>Burkholderiaceae</taxon>
        <taxon>Polynucleobacter</taxon>
    </lineage>
</organism>
<dbReference type="Gene3D" id="6.10.340.10">
    <property type="match status" value="1"/>
</dbReference>
<dbReference type="SUPFAM" id="SSF55073">
    <property type="entry name" value="Nucleotide cyclase"/>
    <property type="match status" value="1"/>
</dbReference>
<protein>
    <recommendedName>
        <fullName evidence="2">Guanylate cyclase domain-containing protein</fullName>
    </recommendedName>
</protein>
<evidence type="ECO:0000259" key="2">
    <source>
        <dbReference type="PROSITE" id="PS50125"/>
    </source>
</evidence>
<dbReference type="PROSITE" id="PS50125">
    <property type="entry name" value="GUANYLATE_CYCLASE_2"/>
    <property type="match status" value="1"/>
</dbReference>
<evidence type="ECO:0000313" key="3">
    <source>
        <dbReference type="EMBL" id="OWF66479.1"/>
    </source>
</evidence>
<keyword evidence="1" id="KW-1133">Transmembrane helix</keyword>
<evidence type="ECO:0000256" key="1">
    <source>
        <dbReference type="SAM" id="Phobius"/>
    </source>
</evidence>
<keyword evidence="1" id="KW-0812">Transmembrane</keyword>
<dbReference type="GO" id="GO:0004016">
    <property type="term" value="F:adenylate cyclase activity"/>
    <property type="evidence" value="ECO:0007669"/>
    <property type="project" value="UniProtKB-ARBA"/>
</dbReference>
<dbReference type="InterPro" id="IPR029787">
    <property type="entry name" value="Nucleotide_cyclase"/>
</dbReference>
<dbReference type="Gene3D" id="3.30.70.1230">
    <property type="entry name" value="Nucleotide cyclase"/>
    <property type="match status" value="1"/>
</dbReference>
<dbReference type="EMBL" id="NAIA01000001">
    <property type="protein sequence ID" value="OWF66479.1"/>
    <property type="molecule type" value="Genomic_DNA"/>
</dbReference>
<dbReference type="Proteomes" id="UP000196880">
    <property type="component" value="Unassembled WGS sequence"/>
</dbReference>
<dbReference type="GO" id="GO:0006171">
    <property type="term" value="P:cAMP biosynthetic process"/>
    <property type="evidence" value="ECO:0007669"/>
    <property type="project" value="TreeGrafter"/>
</dbReference>
<dbReference type="PANTHER" id="PTHR43081:SF1">
    <property type="entry name" value="ADENYLATE CYCLASE, TERMINAL-DIFFERENTIATION SPECIFIC"/>
    <property type="match status" value="1"/>
</dbReference>
<dbReference type="InterPro" id="IPR050697">
    <property type="entry name" value="Adenylyl/Guanylyl_Cyclase_3/4"/>
</dbReference>
<comment type="caution">
    <text evidence="3">The sequence shown here is derived from an EMBL/GenBank/DDBJ whole genome shotgun (WGS) entry which is preliminary data.</text>
</comment>
<feature type="domain" description="Guanylate cyclase" evidence="2">
    <location>
        <begin position="465"/>
        <end position="597"/>
    </location>
</feature>
<dbReference type="CDD" id="cd07302">
    <property type="entry name" value="CHD"/>
    <property type="match status" value="1"/>
</dbReference>
<dbReference type="InterPro" id="IPR029151">
    <property type="entry name" value="Sensor-like_sf"/>
</dbReference>
<name>A0A210RZP8_9BURK</name>
<evidence type="ECO:0000313" key="4">
    <source>
        <dbReference type="Proteomes" id="UP000196880"/>
    </source>
</evidence>
<dbReference type="GO" id="GO:0035556">
    <property type="term" value="P:intracellular signal transduction"/>
    <property type="evidence" value="ECO:0007669"/>
    <property type="project" value="InterPro"/>
</dbReference>
<accession>A0A210RZP8</accession>
<dbReference type="SMART" id="SM00044">
    <property type="entry name" value="CYCc"/>
    <property type="match status" value="1"/>
</dbReference>
<feature type="transmembrane region" description="Helical" evidence="1">
    <location>
        <begin position="365"/>
        <end position="384"/>
    </location>
</feature>
<keyword evidence="1" id="KW-0472">Membrane</keyword>
<dbReference type="SUPFAM" id="SSF103190">
    <property type="entry name" value="Sensory domain-like"/>
    <property type="match status" value="1"/>
</dbReference>
<dbReference type="PANTHER" id="PTHR43081">
    <property type="entry name" value="ADENYLATE CYCLASE, TERMINAL-DIFFERENTIATION SPECIFIC-RELATED"/>
    <property type="match status" value="1"/>
</dbReference>
<proteinExistence type="predicted"/>
<dbReference type="Gene3D" id="3.30.450.20">
    <property type="entry name" value="PAS domain"/>
    <property type="match status" value="1"/>
</dbReference>
<dbReference type="AlphaFoldDB" id="A0A210RZP8"/>